<evidence type="ECO:0000256" key="5">
    <source>
        <dbReference type="ARBA" id="ARBA00022989"/>
    </source>
</evidence>
<dbReference type="OrthoDB" id="5576752at2759"/>
<evidence type="ECO:0000256" key="4">
    <source>
        <dbReference type="ARBA" id="ARBA00022792"/>
    </source>
</evidence>
<keyword evidence="7 10" id="KW-0472">Membrane</keyword>
<comment type="function">
    <text evidence="9 10">Essential for the assembly of ubiquinol-cytochrome c reductase. It has a direct effect on the correct occurrence of the Rieske protein, core 4, core 5 and apocytochrome b.</text>
</comment>
<evidence type="ECO:0000256" key="9">
    <source>
        <dbReference type="ARBA" id="ARBA00025413"/>
    </source>
</evidence>
<keyword evidence="5 10" id="KW-1133">Transmembrane helix</keyword>
<gene>
    <name evidence="11" type="ORF">BCR44DRAFT_41152</name>
</gene>
<organism evidence="11 12">
    <name type="scientific">Catenaria anguillulae PL171</name>
    <dbReference type="NCBI Taxonomy" id="765915"/>
    <lineage>
        <taxon>Eukaryota</taxon>
        <taxon>Fungi</taxon>
        <taxon>Fungi incertae sedis</taxon>
        <taxon>Blastocladiomycota</taxon>
        <taxon>Blastocladiomycetes</taxon>
        <taxon>Blastocladiales</taxon>
        <taxon>Catenariaceae</taxon>
        <taxon>Catenaria</taxon>
    </lineage>
</organism>
<proteinExistence type="inferred from homology"/>
<evidence type="ECO:0000256" key="7">
    <source>
        <dbReference type="ARBA" id="ARBA00023136"/>
    </source>
</evidence>
<evidence type="ECO:0000256" key="2">
    <source>
        <dbReference type="ARBA" id="ARBA00006780"/>
    </source>
</evidence>
<feature type="non-terminal residue" evidence="11">
    <location>
        <position position="91"/>
    </location>
</feature>
<dbReference type="PANTHER" id="PTHR28202">
    <property type="entry name" value="ASSEMBLY FACTOR CBP4"/>
    <property type="match status" value="1"/>
</dbReference>
<evidence type="ECO:0000256" key="3">
    <source>
        <dbReference type="ARBA" id="ARBA00022692"/>
    </source>
</evidence>
<dbReference type="STRING" id="765915.A0A1Y2HMB9"/>
<comment type="subcellular location">
    <subcellularLocation>
        <location evidence="1">Membrane</location>
        <topology evidence="1">Single-pass membrane protein</topology>
    </subcellularLocation>
    <subcellularLocation>
        <location evidence="10">Mitochondrion inner membrane</location>
        <topology evidence="10">Single-pass membrane protein</topology>
    </subcellularLocation>
</comment>
<dbReference type="Proteomes" id="UP000193411">
    <property type="component" value="Unassembled WGS sequence"/>
</dbReference>
<dbReference type="PANTHER" id="PTHR28202:SF1">
    <property type="entry name" value="ASSEMBLY FACTOR CBP4"/>
    <property type="match status" value="1"/>
</dbReference>
<dbReference type="GO" id="GO:0005743">
    <property type="term" value="C:mitochondrial inner membrane"/>
    <property type="evidence" value="ECO:0007669"/>
    <property type="project" value="UniProtKB-SubCell"/>
</dbReference>
<dbReference type="AlphaFoldDB" id="A0A1Y2HMB9"/>
<feature type="transmembrane region" description="Helical" evidence="10">
    <location>
        <begin position="12"/>
        <end position="29"/>
    </location>
</feature>
<keyword evidence="8 10" id="KW-0143">Chaperone</keyword>
<keyword evidence="4 10" id="KW-0999">Mitochondrion inner membrane</keyword>
<name>A0A1Y2HMB9_9FUNG</name>
<evidence type="ECO:0000256" key="1">
    <source>
        <dbReference type="ARBA" id="ARBA00004167"/>
    </source>
</evidence>
<protein>
    <recommendedName>
        <fullName evidence="10">Cytochrome b mRNA-processing protein 4</fullName>
    </recommendedName>
</protein>
<comment type="similarity">
    <text evidence="2 10">Belongs to the CBP4 family.</text>
</comment>
<reference evidence="11 12" key="1">
    <citation type="submission" date="2016-07" db="EMBL/GenBank/DDBJ databases">
        <title>Pervasive Adenine N6-methylation of Active Genes in Fungi.</title>
        <authorList>
            <consortium name="DOE Joint Genome Institute"/>
            <person name="Mondo S.J."/>
            <person name="Dannebaum R.O."/>
            <person name="Kuo R.C."/>
            <person name="Labutti K."/>
            <person name="Haridas S."/>
            <person name="Kuo A."/>
            <person name="Salamov A."/>
            <person name="Ahrendt S.R."/>
            <person name="Lipzen A."/>
            <person name="Sullivan W."/>
            <person name="Andreopoulos W.B."/>
            <person name="Clum A."/>
            <person name="Lindquist E."/>
            <person name="Daum C."/>
            <person name="Ramamoorthy G.K."/>
            <person name="Gryganskyi A."/>
            <person name="Culley D."/>
            <person name="Magnuson J.K."/>
            <person name="James T.Y."/>
            <person name="O'Malley M.A."/>
            <person name="Stajich J.E."/>
            <person name="Spatafora J.W."/>
            <person name="Visel A."/>
            <person name="Grigoriev I.V."/>
        </authorList>
    </citation>
    <scope>NUCLEOTIDE SEQUENCE [LARGE SCALE GENOMIC DNA]</scope>
    <source>
        <strain evidence="11 12">PL171</strain>
    </source>
</reference>
<keyword evidence="3 10" id="KW-0812">Transmembrane</keyword>
<keyword evidence="12" id="KW-1185">Reference proteome</keyword>
<dbReference type="EMBL" id="MCFL01000030">
    <property type="protein sequence ID" value="ORZ34242.1"/>
    <property type="molecule type" value="Genomic_DNA"/>
</dbReference>
<sequence length="91" mass="10058">MSTSQKVVKSIVWGGGLIGLGVLLLKYTVPSEDDLRKAMSPDLQRQARHMEQSEAARNEKARLLAAIRENAQSDRPVWDVRGLNDLGKKSA</sequence>
<evidence type="ECO:0000313" key="11">
    <source>
        <dbReference type="EMBL" id="ORZ34242.1"/>
    </source>
</evidence>
<keyword evidence="6 10" id="KW-0496">Mitochondrion</keyword>
<dbReference type="Pfam" id="PF07960">
    <property type="entry name" value="CBP4"/>
    <property type="match status" value="1"/>
</dbReference>
<dbReference type="GO" id="GO:0034551">
    <property type="term" value="P:mitochondrial respiratory chain complex III assembly"/>
    <property type="evidence" value="ECO:0007669"/>
    <property type="project" value="TreeGrafter"/>
</dbReference>
<evidence type="ECO:0000256" key="10">
    <source>
        <dbReference type="RuleBase" id="RU368005"/>
    </source>
</evidence>
<dbReference type="InterPro" id="IPR012420">
    <property type="entry name" value="Cbp4"/>
</dbReference>
<comment type="caution">
    <text evidence="11">The sequence shown here is derived from an EMBL/GenBank/DDBJ whole genome shotgun (WGS) entry which is preliminary data.</text>
</comment>
<accession>A0A1Y2HMB9</accession>
<evidence type="ECO:0000256" key="6">
    <source>
        <dbReference type="ARBA" id="ARBA00023128"/>
    </source>
</evidence>
<evidence type="ECO:0000313" key="12">
    <source>
        <dbReference type="Proteomes" id="UP000193411"/>
    </source>
</evidence>
<evidence type="ECO:0000256" key="8">
    <source>
        <dbReference type="ARBA" id="ARBA00023186"/>
    </source>
</evidence>